<dbReference type="InterPro" id="IPR016123">
    <property type="entry name" value="Mog1/PsbP_a/b/a-sand"/>
</dbReference>
<dbReference type="GO" id="GO:0009523">
    <property type="term" value="C:photosystem II"/>
    <property type="evidence" value="ECO:0007669"/>
    <property type="project" value="InterPro"/>
</dbReference>
<comment type="caution">
    <text evidence="2">The sequence shown here is derived from an EMBL/GenBank/DDBJ whole genome shotgun (WGS) entry which is preliminary data.</text>
</comment>
<gene>
    <name evidence="2" type="ORF">CDCA_CDCA04G1199</name>
</gene>
<dbReference type="Pfam" id="PF01789">
    <property type="entry name" value="PsbP"/>
    <property type="match status" value="1"/>
</dbReference>
<reference evidence="2 3" key="1">
    <citation type="submission" date="2022-07" db="EMBL/GenBank/DDBJ databases">
        <title>Genome-wide signatures of adaptation to extreme environments.</title>
        <authorList>
            <person name="Cho C.H."/>
            <person name="Yoon H.S."/>
        </authorList>
    </citation>
    <scope>NUCLEOTIDE SEQUENCE [LARGE SCALE GENOMIC DNA]</scope>
    <source>
        <strain evidence="2 3">DBV 063 E5</strain>
    </source>
</reference>
<proteinExistence type="predicted"/>
<name>A0AAV9ISP1_CYACA</name>
<dbReference type="NCBIfam" id="NF040946">
    <property type="entry name" value="PSII_PsbP"/>
    <property type="match status" value="1"/>
</dbReference>
<keyword evidence="3" id="KW-1185">Reference proteome</keyword>
<dbReference type="PANTHER" id="PTHR31407:SF16">
    <property type="entry name" value="PSBP DOMAIN-CONTAINING PROTEIN 7, CHLOROPLASTIC"/>
    <property type="match status" value="1"/>
</dbReference>
<dbReference type="GO" id="GO:0019898">
    <property type="term" value="C:extrinsic component of membrane"/>
    <property type="evidence" value="ECO:0007669"/>
    <property type="project" value="InterPro"/>
</dbReference>
<dbReference type="InterPro" id="IPR002683">
    <property type="entry name" value="PsbP_C"/>
</dbReference>
<dbReference type="AlphaFoldDB" id="A0AAV9ISP1"/>
<evidence type="ECO:0000313" key="2">
    <source>
        <dbReference type="EMBL" id="KAK4535174.1"/>
    </source>
</evidence>
<dbReference type="EMBL" id="JANCYW010000004">
    <property type="protein sequence ID" value="KAK4535174.1"/>
    <property type="molecule type" value="Genomic_DNA"/>
</dbReference>
<organism evidence="2 3">
    <name type="scientific">Cyanidium caldarium</name>
    <name type="common">Red alga</name>
    <dbReference type="NCBI Taxonomy" id="2771"/>
    <lineage>
        <taxon>Eukaryota</taxon>
        <taxon>Rhodophyta</taxon>
        <taxon>Bangiophyceae</taxon>
        <taxon>Cyanidiales</taxon>
        <taxon>Cyanidiaceae</taxon>
        <taxon>Cyanidium</taxon>
    </lineage>
</organism>
<dbReference type="GO" id="GO:0015979">
    <property type="term" value="P:photosynthesis"/>
    <property type="evidence" value="ECO:0007669"/>
    <property type="project" value="InterPro"/>
</dbReference>
<dbReference type="SUPFAM" id="SSF55724">
    <property type="entry name" value="Mog1p/PsbP-like"/>
    <property type="match status" value="1"/>
</dbReference>
<sequence>MMQCGFVVAPSGDWKARAPRAGCGVMSRTLRMQLARAPPPSLTRRALFQHLGTVLLAALSTSYAPPVRAEEELPALTTLPRGVRGKLQPYTDLAKGYHMLRPIGWNEFDGTVESTQYDKKFQDIIQPLEFITVVSVPVKSGGKSVTDLGKPEEVGQKLAAKRNAKLVAANMKEDDGITYYIFEYTHEPAHQMTLLTVYRNKLFSVNASTSEKRWPRLEPLLRASLDSFVPHL</sequence>
<evidence type="ECO:0000259" key="1">
    <source>
        <dbReference type="Pfam" id="PF01789"/>
    </source>
</evidence>
<dbReference type="Proteomes" id="UP001301350">
    <property type="component" value="Unassembled WGS sequence"/>
</dbReference>
<accession>A0AAV9ISP1</accession>
<feature type="domain" description="PsbP C-terminal" evidence="1">
    <location>
        <begin position="86"/>
        <end position="228"/>
    </location>
</feature>
<dbReference type="GO" id="GO:0005509">
    <property type="term" value="F:calcium ion binding"/>
    <property type="evidence" value="ECO:0007669"/>
    <property type="project" value="InterPro"/>
</dbReference>
<dbReference type="Gene3D" id="3.40.1000.10">
    <property type="entry name" value="Mog1/PsbP, alpha/beta/alpha sandwich"/>
    <property type="match status" value="1"/>
</dbReference>
<evidence type="ECO:0000313" key="3">
    <source>
        <dbReference type="Proteomes" id="UP001301350"/>
    </source>
</evidence>
<dbReference type="PANTHER" id="PTHR31407">
    <property type="match status" value="1"/>
</dbReference>
<protein>
    <recommendedName>
        <fullName evidence="1">PsbP C-terminal domain-containing protein</fullName>
    </recommendedName>
</protein>